<evidence type="ECO:0000259" key="5">
    <source>
        <dbReference type="PROSITE" id="PS50850"/>
    </source>
</evidence>
<comment type="caution">
    <text evidence="6">The sequence shown here is derived from an EMBL/GenBank/DDBJ whole genome shotgun (WGS) entry which is preliminary data.</text>
</comment>
<feature type="non-terminal residue" evidence="6">
    <location>
        <position position="115"/>
    </location>
</feature>
<dbReference type="PROSITE" id="PS51257">
    <property type="entry name" value="PROKAR_LIPOPROTEIN"/>
    <property type="match status" value="1"/>
</dbReference>
<keyword evidence="3 4" id="KW-0472">Membrane</keyword>
<protein>
    <recommendedName>
        <fullName evidence="5">Major facilitator superfamily (MFS) profile domain-containing protein</fullName>
    </recommendedName>
</protein>
<evidence type="ECO:0000256" key="1">
    <source>
        <dbReference type="ARBA" id="ARBA00022692"/>
    </source>
</evidence>
<dbReference type="Gene3D" id="1.20.1250.20">
    <property type="entry name" value="MFS general substrate transporter like domains"/>
    <property type="match status" value="1"/>
</dbReference>
<dbReference type="PROSITE" id="PS50850">
    <property type="entry name" value="MFS"/>
    <property type="match status" value="1"/>
</dbReference>
<evidence type="ECO:0000256" key="2">
    <source>
        <dbReference type="ARBA" id="ARBA00022989"/>
    </source>
</evidence>
<gene>
    <name evidence="6" type="ORF">DFO67_1374</name>
</gene>
<feature type="domain" description="Major facilitator superfamily (MFS) profile" evidence="5">
    <location>
        <begin position="5"/>
        <end position="115"/>
    </location>
</feature>
<evidence type="ECO:0000313" key="6">
    <source>
        <dbReference type="EMBL" id="TDX21423.1"/>
    </source>
</evidence>
<dbReference type="InterPro" id="IPR036259">
    <property type="entry name" value="MFS_trans_sf"/>
</dbReference>
<dbReference type="Proteomes" id="UP000294489">
    <property type="component" value="Unassembled WGS sequence"/>
</dbReference>
<dbReference type="GO" id="GO:0022857">
    <property type="term" value="F:transmembrane transporter activity"/>
    <property type="evidence" value="ECO:0007669"/>
    <property type="project" value="InterPro"/>
</dbReference>
<proteinExistence type="predicted"/>
<feature type="transmembrane region" description="Helical" evidence="4">
    <location>
        <begin position="77"/>
        <end position="95"/>
    </location>
</feature>
<dbReference type="EMBL" id="SOEC01000037">
    <property type="protein sequence ID" value="TDX21423.1"/>
    <property type="molecule type" value="Genomic_DNA"/>
</dbReference>
<dbReference type="SUPFAM" id="SSF103473">
    <property type="entry name" value="MFS general substrate transporter"/>
    <property type="match status" value="1"/>
</dbReference>
<dbReference type="AlphaFoldDB" id="A0A4V3GS44"/>
<dbReference type="InterPro" id="IPR020846">
    <property type="entry name" value="MFS_dom"/>
</dbReference>
<keyword evidence="1 4" id="KW-0812">Transmembrane</keyword>
<feature type="transmembrane region" description="Helical" evidence="4">
    <location>
        <begin position="48"/>
        <end position="70"/>
    </location>
</feature>
<reference evidence="6 7" key="1">
    <citation type="submission" date="2019-03" db="EMBL/GenBank/DDBJ databases">
        <title>Freshwater and sediment microbial communities from various areas in North America, analyzing microbe dynamics in response to fracking.</title>
        <authorList>
            <person name="Lamendella R."/>
        </authorList>
    </citation>
    <scope>NUCLEOTIDE SEQUENCE [LARGE SCALE GENOMIC DNA]</scope>
    <source>
        <strain evidence="6 7">6_TX</strain>
    </source>
</reference>
<evidence type="ECO:0000313" key="7">
    <source>
        <dbReference type="Proteomes" id="UP000294489"/>
    </source>
</evidence>
<evidence type="ECO:0000256" key="4">
    <source>
        <dbReference type="SAM" id="Phobius"/>
    </source>
</evidence>
<name>A0A4V3GS44_9GAMM</name>
<sequence>MASARLSAATWGLILSACAILMLSFGFRSSFGLFVQPLDAANGWGRDIIGLALAIQNLAWGVIAVIAGGLADRFGSVRVIIAGTLLYALGLWLTAGVSDVWVLNAGAGLLVGAGV</sequence>
<accession>A0A4V3GS44</accession>
<evidence type="ECO:0000256" key="3">
    <source>
        <dbReference type="ARBA" id="ARBA00023136"/>
    </source>
</evidence>
<keyword evidence="2 4" id="KW-1133">Transmembrane helix</keyword>
<organism evidence="6 7">
    <name type="scientific">Modicisalibacter xianhensis</name>
    <dbReference type="NCBI Taxonomy" id="442341"/>
    <lineage>
        <taxon>Bacteria</taxon>
        <taxon>Pseudomonadati</taxon>
        <taxon>Pseudomonadota</taxon>
        <taxon>Gammaproteobacteria</taxon>
        <taxon>Oceanospirillales</taxon>
        <taxon>Halomonadaceae</taxon>
        <taxon>Modicisalibacter</taxon>
    </lineage>
</organism>